<evidence type="ECO:0000313" key="1">
    <source>
        <dbReference type="EMBL" id="KAH3890199.1"/>
    </source>
</evidence>
<proteinExistence type="predicted"/>
<evidence type="ECO:0000313" key="2">
    <source>
        <dbReference type="Proteomes" id="UP000828390"/>
    </source>
</evidence>
<accession>A0A9D4NAG3</accession>
<keyword evidence="2" id="KW-1185">Reference proteome</keyword>
<reference evidence="1" key="2">
    <citation type="submission" date="2020-11" db="EMBL/GenBank/DDBJ databases">
        <authorList>
            <person name="McCartney M.A."/>
            <person name="Auch B."/>
            <person name="Kono T."/>
            <person name="Mallez S."/>
            <person name="Becker A."/>
            <person name="Gohl D.M."/>
            <person name="Silverstein K.A.T."/>
            <person name="Koren S."/>
            <person name="Bechman K.B."/>
            <person name="Herman A."/>
            <person name="Abrahante J.E."/>
            <person name="Garbe J."/>
        </authorList>
    </citation>
    <scope>NUCLEOTIDE SEQUENCE</scope>
    <source>
        <strain evidence="1">Duluth1</strain>
        <tissue evidence="1">Whole animal</tissue>
    </source>
</reference>
<gene>
    <name evidence="1" type="ORF">DPMN_014271</name>
</gene>
<comment type="caution">
    <text evidence="1">The sequence shown here is derived from an EMBL/GenBank/DDBJ whole genome shotgun (WGS) entry which is preliminary data.</text>
</comment>
<dbReference type="EMBL" id="JAIWYP010000001">
    <property type="protein sequence ID" value="KAH3890199.1"/>
    <property type="molecule type" value="Genomic_DNA"/>
</dbReference>
<name>A0A9D4NAG3_DREPO</name>
<reference evidence="1" key="1">
    <citation type="journal article" date="2019" name="bioRxiv">
        <title>The Genome of the Zebra Mussel, Dreissena polymorpha: A Resource for Invasive Species Research.</title>
        <authorList>
            <person name="McCartney M.A."/>
            <person name="Auch B."/>
            <person name="Kono T."/>
            <person name="Mallez S."/>
            <person name="Zhang Y."/>
            <person name="Obille A."/>
            <person name="Becker A."/>
            <person name="Abrahante J.E."/>
            <person name="Garbe J."/>
            <person name="Badalamenti J.P."/>
            <person name="Herman A."/>
            <person name="Mangelson H."/>
            <person name="Liachko I."/>
            <person name="Sullivan S."/>
            <person name="Sone E.D."/>
            <person name="Koren S."/>
            <person name="Silverstein K.A.T."/>
            <person name="Beckman K.B."/>
            <person name="Gohl D.M."/>
        </authorList>
    </citation>
    <scope>NUCLEOTIDE SEQUENCE</scope>
    <source>
        <strain evidence="1">Duluth1</strain>
        <tissue evidence="1">Whole animal</tissue>
    </source>
</reference>
<sequence length="82" mass="8628">MRSSLVNLRLEYGFIIHVLDGKASSPMRKYGVFVSSPGSAGSGSGSGKPRLFSSSIVLSSVLLKSWASDALPLAPTLTQMNL</sequence>
<organism evidence="1 2">
    <name type="scientific">Dreissena polymorpha</name>
    <name type="common">Zebra mussel</name>
    <name type="synonym">Mytilus polymorpha</name>
    <dbReference type="NCBI Taxonomy" id="45954"/>
    <lineage>
        <taxon>Eukaryota</taxon>
        <taxon>Metazoa</taxon>
        <taxon>Spiralia</taxon>
        <taxon>Lophotrochozoa</taxon>
        <taxon>Mollusca</taxon>
        <taxon>Bivalvia</taxon>
        <taxon>Autobranchia</taxon>
        <taxon>Heteroconchia</taxon>
        <taxon>Euheterodonta</taxon>
        <taxon>Imparidentia</taxon>
        <taxon>Neoheterodontei</taxon>
        <taxon>Myida</taxon>
        <taxon>Dreissenoidea</taxon>
        <taxon>Dreissenidae</taxon>
        <taxon>Dreissena</taxon>
    </lineage>
</organism>
<dbReference type="AlphaFoldDB" id="A0A9D4NAG3"/>
<protein>
    <submittedName>
        <fullName evidence="1">Uncharacterized protein</fullName>
    </submittedName>
</protein>
<dbReference type="Proteomes" id="UP000828390">
    <property type="component" value="Unassembled WGS sequence"/>
</dbReference>